<dbReference type="EMBL" id="RBXB01000001">
    <property type="protein sequence ID" value="RKT01177.1"/>
    <property type="molecule type" value="Genomic_DNA"/>
</dbReference>
<sequence length="63" mass="6961">MKNLKKLNRKELSTLKGALTCGGCPTHATYGPGPEYMYSCETYWNLPNNCKACVLVSADCFPQ</sequence>
<gene>
    <name evidence="1" type="ORF">BCF58_0393</name>
</gene>
<accession>A0A495SMA3</accession>
<evidence type="ECO:0000313" key="2">
    <source>
        <dbReference type="Proteomes" id="UP000272428"/>
    </source>
</evidence>
<dbReference type="AlphaFoldDB" id="A0A495SMA3"/>
<dbReference type="Proteomes" id="UP000272428">
    <property type="component" value="Unassembled WGS sequence"/>
</dbReference>
<dbReference type="OrthoDB" id="1267951at2"/>
<dbReference type="InterPro" id="IPR058074">
    <property type="entry name" value="Bacteriocin-like"/>
</dbReference>
<proteinExistence type="predicted"/>
<reference evidence="1 2" key="1">
    <citation type="submission" date="2018-10" db="EMBL/GenBank/DDBJ databases">
        <title>Genomic Encyclopedia of Archaeal and Bacterial Type Strains, Phase II (KMG-II): from individual species to whole genera.</title>
        <authorList>
            <person name="Goeker M."/>
        </authorList>
    </citation>
    <scope>NUCLEOTIDE SEQUENCE [LARGE SCALE GENOMIC DNA]</scope>
    <source>
        <strain evidence="1 2">DSM 14219</strain>
    </source>
</reference>
<keyword evidence="2" id="KW-1185">Reference proteome</keyword>
<evidence type="ECO:0000313" key="1">
    <source>
        <dbReference type="EMBL" id="RKT01177.1"/>
    </source>
</evidence>
<organism evidence="1 2">
    <name type="scientific">Chryseobacterium defluvii</name>
    <dbReference type="NCBI Taxonomy" id="160396"/>
    <lineage>
        <taxon>Bacteria</taxon>
        <taxon>Pseudomonadati</taxon>
        <taxon>Bacteroidota</taxon>
        <taxon>Flavobacteriia</taxon>
        <taxon>Flavobacteriales</taxon>
        <taxon>Weeksellaceae</taxon>
        <taxon>Chryseobacterium group</taxon>
        <taxon>Chryseobacterium</taxon>
    </lineage>
</organism>
<comment type="caution">
    <text evidence="1">The sequence shown here is derived from an EMBL/GenBank/DDBJ whole genome shotgun (WGS) entry which is preliminary data.</text>
</comment>
<protein>
    <submittedName>
        <fullName evidence="1">Uncharacterized protein</fullName>
    </submittedName>
</protein>
<dbReference type="RefSeq" id="WP_147462007.1">
    <property type="nucleotide sequence ID" value="NZ_RBXB01000001.1"/>
</dbReference>
<dbReference type="NCBIfam" id="NF047798">
    <property type="entry name" value="leader_Chryseo"/>
    <property type="match status" value="1"/>
</dbReference>
<name>A0A495SMA3_9FLAO</name>